<gene>
    <name evidence="1" type="ORF">DILT_LOCUS13164</name>
</gene>
<keyword evidence="2" id="KW-1185">Reference proteome</keyword>
<proteinExistence type="predicted"/>
<name>A0A3P7MK93_DIBLA</name>
<dbReference type="Proteomes" id="UP000281553">
    <property type="component" value="Unassembled WGS sequence"/>
</dbReference>
<sequence length="183" mass="20947">MWNRHGLQLSQKLTMYKTVVLTRLLYGAETWTVYANQALKLKLFHLNIFRQILKPKWQDRIPTWKSWREREFSASRIESVDCSAIWVSGAGVRRRVGLCSPQVATYFGLPKLHKEGAPLRSSSTFGLANWLFRRLQILSADSGTTIHSSTQLLGKLKGDLAIEAVEILLRSKYHETDNCFGHS</sequence>
<dbReference type="AlphaFoldDB" id="A0A3P7MK93"/>
<dbReference type="EMBL" id="UYRU01069092">
    <property type="protein sequence ID" value="VDN18351.1"/>
    <property type="molecule type" value="Genomic_DNA"/>
</dbReference>
<accession>A0A3P7MK93</accession>
<evidence type="ECO:0000313" key="1">
    <source>
        <dbReference type="EMBL" id="VDN18351.1"/>
    </source>
</evidence>
<evidence type="ECO:0000313" key="2">
    <source>
        <dbReference type="Proteomes" id="UP000281553"/>
    </source>
</evidence>
<protein>
    <submittedName>
        <fullName evidence="1">Uncharacterized protein</fullName>
    </submittedName>
</protein>
<reference evidence="1 2" key="1">
    <citation type="submission" date="2018-11" db="EMBL/GenBank/DDBJ databases">
        <authorList>
            <consortium name="Pathogen Informatics"/>
        </authorList>
    </citation>
    <scope>NUCLEOTIDE SEQUENCE [LARGE SCALE GENOMIC DNA]</scope>
</reference>
<organism evidence="1 2">
    <name type="scientific">Dibothriocephalus latus</name>
    <name type="common">Fish tapeworm</name>
    <name type="synonym">Diphyllobothrium latum</name>
    <dbReference type="NCBI Taxonomy" id="60516"/>
    <lineage>
        <taxon>Eukaryota</taxon>
        <taxon>Metazoa</taxon>
        <taxon>Spiralia</taxon>
        <taxon>Lophotrochozoa</taxon>
        <taxon>Platyhelminthes</taxon>
        <taxon>Cestoda</taxon>
        <taxon>Eucestoda</taxon>
        <taxon>Diphyllobothriidea</taxon>
        <taxon>Diphyllobothriidae</taxon>
        <taxon>Dibothriocephalus</taxon>
    </lineage>
</organism>
<dbReference type="OrthoDB" id="10029313at2759"/>